<dbReference type="PANTHER" id="PTHR11236">
    <property type="entry name" value="AMINOBENZOATE/ANTHRANILATE SYNTHASE"/>
    <property type="match status" value="1"/>
</dbReference>
<feature type="domain" description="Chorismate-utilising enzyme C-terminal" evidence="1">
    <location>
        <begin position="166"/>
        <end position="422"/>
    </location>
</feature>
<evidence type="ECO:0000313" key="4">
    <source>
        <dbReference type="Proteomes" id="UP000271339"/>
    </source>
</evidence>
<keyword evidence="4" id="KW-1185">Reference proteome</keyword>
<reference evidence="3 4" key="1">
    <citation type="submission" date="2018-10" db="EMBL/GenBank/DDBJ databases">
        <title>Genomic Encyclopedia of Archaeal and Bacterial Type Strains, Phase II (KMG-II): from individual species to whole genera.</title>
        <authorList>
            <person name="Goeker M."/>
        </authorList>
    </citation>
    <scope>NUCLEOTIDE SEQUENCE [LARGE SCALE GENOMIC DNA]</scope>
    <source>
        <strain evidence="3 4">DSM 23424</strain>
    </source>
</reference>
<evidence type="ECO:0000259" key="1">
    <source>
        <dbReference type="Pfam" id="PF00425"/>
    </source>
</evidence>
<dbReference type="Pfam" id="PF00425">
    <property type="entry name" value="Chorismate_bind"/>
    <property type="match status" value="1"/>
</dbReference>
<dbReference type="PRINTS" id="PR00095">
    <property type="entry name" value="ANTSNTHASEI"/>
</dbReference>
<protein>
    <submittedName>
        <fullName evidence="3">Para-aminobenzoate synthetase component 1</fullName>
    </submittedName>
</protein>
<dbReference type="EMBL" id="REFC01000013">
    <property type="protein sequence ID" value="RMA58825.1"/>
    <property type="molecule type" value="Genomic_DNA"/>
</dbReference>
<accession>A0A3L9YL06</accession>
<dbReference type="InterPro" id="IPR005801">
    <property type="entry name" value="ADC_synthase"/>
</dbReference>
<dbReference type="InterPro" id="IPR006805">
    <property type="entry name" value="Anth_synth_I_N"/>
</dbReference>
<dbReference type="PANTHER" id="PTHR11236:SF9">
    <property type="entry name" value="ANTHRANILATE SYNTHASE COMPONENT 1"/>
    <property type="match status" value="1"/>
</dbReference>
<sequence length="435" mass="49690">MRFSKKLSHKLDDAIKVKILTWAQQFHEVVWLDSNDHNQTHSQFKAILAVDAFTAIKTDAHTAFDKLNEYQQKTKDWLFGYLTYDVKNDVENLSSKNYDGLDFPDLYFFQPKKVFLFSETNVTLHYLNMVDDELEEDWQEILDTVISEADTNSLDHPVKISLRTSKDSYFQKVNEMLRHIDRGDIYEANFCQEFFSENTKIDPLASFIHLNAISKPPFATFLKFEEHYALSASPERYLQKTGSNVVSQPIKGTAKRMIDPSEDKKMISQLMMDQKERSENIMITDLVRNDLSKIAEKGSVQVEELCGIYTFEQVHQMISTVRCTVSSEKTSVEILKSTFPMGSMTGAPKISAMKIIEKLEDAKRGLYSGAIGYFLPNGDFDFNVVIRSILYNASRNYVSFSVGGAITAASIPEREYEECLLKAKAMREVVEGTAS</sequence>
<comment type="caution">
    <text evidence="3">The sequence shown here is derived from an EMBL/GenBank/DDBJ whole genome shotgun (WGS) entry which is preliminary data.</text>
</comment>
<dbReference type="OrthoDB" id="9803598at2"/>
<dbReference type="InterPro" id="IPR015890">
    <property type="entry name" value="Chorismate_C"/>
</dbReference>
<dbReference type="RefSeq" id="WP_121907763.1">
    <property type="nucleotide sequence ID" value="NZ_REFC01000013.1"/>
</dbReference>
<evidence type="ECO:0000259" key="2">
    <source>
        <dbReference type="Pfam" id="PF04715"/>
    </source>
</evidence>
<dbReference type="SUPFAM" id="SSF56322">
    <property type="entry name" value="ADC synthase"/>
    <property type="match status" value="1"/>
</dbReference>
<organism evidence="3 4">
    <name type="scientific">Ulvibacter antarcticus</name>
    <dbReference type="NCBI Taxonomy" id="442714"/>
    <lineage>
        <taxon>Bacteria</taxon>
        <taxon>Pseudomonadati</taxon>
        <taxon>Bacteroidota</taxon>
        <taxon>Flavobacteriia</taxon>
        <taxon>Flavobacteriales</taxon>
        <taxon>Flavobacteriaceae</taxon>
        <taxon>Ulvibacter</taxon>
    </lineage>
</organism>
<dbReference type="InterPro" id="IPR019999">
    <property type="entry name" value="Anth_synth_I-like"/>
</dbReference>
<dbReference type="Gene3D" id="3.60.120.10">
    <property type="entry name" value="Anthranilate synthase"/>
    <property type="match status" value="1"/>
</dbReference>
<proteinExistence type="predicted"/>
<name>A0A3L9YL06_9FLAO</name>
<feature type="domain" description="Anthranilate synthase component I N-terminal" evidence="2">
    <location>
        <begin position="69"/>
        <end position="124"/>
    </location>
</feature>
<dbReference type="Pfam" id="PF04715">
    <property type="entry name" value="Anth_synt_I_N"/>
    <property type="match status" value="1"/>
</dbReference>
<evidence type="ECO:0000313" key="3">
    <source>
        <dbReference type="EMBL" id="RMA58825.1"/>
    </source>
</evidence>
<dbReference type="Proteomes" id="UP000271339">
    <property type="component" value="Unassembled WGS sequence"/>
</dbReference>
<dbReference type="GO" id="GO:0000162">
    <property type="term" value="P:L-tryptophan biosynthetic process"/>
    <property type="evidence" value="ECO:0007669"/>
    <property type="project" value="TreeGrafter"/>
</dbReference>
<gene>
    <name evidence="3" type="ORF">BXY75_2204</name>
</gene>
<dbReference type="AlphaFoldDB" id="A0A3L9YL06"/>